<dbReference type="InterPro" id="IPR009695">
    <property type="entry name" value="Diacylglyc_glucosyltr_N"/>
</dbReference>
<keyword evidence="4 7" id="KW-0808">Transferase</keyword>
<evidence type="ECO:0000256" key="1">
    <source>
        <dbReference type="ARBA" id="ARBA00004370"/>
    </source>
</evidence>
<dbReference type="EMBL" id="JAMDMM010000021">
    <property type="protein sequence ID" value="MCY9607445.1"/>
    <property type="molecule type" value="Genomic_DNA"/>
</dbReference>
<dbReference type="GeneID" id="76996379"/>
<dbReference type="InterPro" id="IPR007235">
    <property type="entry name" value="Glyco_trans_28_C"/>
</dbReference>
<comment type="subcellular location">
    <subcellularLocation>
        <location evidence="1">Membrane</location>
    </subcellularLocation>
</comment>
<reference evidence="7 8" key="1">
    <citation type="submission" date="2022-05" db="EMBL/GenBank/DDBJ databases">
        <title>Genome Sequencing of Bee-Associated Microbes.</title>
        <authorList>
            <person name="Dunlap C."/>
        </authorList>
    </citation>
    <scope>NUCLEOTIDE SEQUENCE [LARGE SCALE GENOMIC DNA]</scope>
    <source>
        <strain evidence="7 8">NRRL B-14613</strain>
    </source>
</reference>
<evidence type="ECO:0000313" key="7">
    <source>
        <dbReference type="EMBL" id="MCY9607445.1"/>
    </source>
</evidence>
<accession>A0ABT4FTX2</accession>
<comment type="similarity">
    <text evidence="2">Belongs to the glycosyltransferase 28 family.</text>
</comment>
<dbReference type="RefSeq" id="WP_244194387.1">
    <property type="nucleotide sequence ID" value="NZ_CABMNB010000047.1"/>
</dbReference>
<proteinExistence type="inferred from homology"/>
<dbReference type="SUPFAM" id="SSF53756">
    <property type="entry name" value="UDP-Glycosyltransferase/glycogen phosphorylase"/>
    <property type="match status" value="1"/>
</dbReference>
<evidence type="ECO:0000256" key="4">
    <source>
        <dbReference type="ARBA" id="ARBA00022679"/>
    </source>
</evidence>
<evidence type="ECO:0000259" key="6">
    <source>
        <dbReference type="Pfam" id="PF06925"/>
    </source>
</evidence>
<feature type="domain" description="Glycosyl transferase family 28 C-terminal" evidence="5">
    <location>
        <begin position="246"/>
        <end position="346"/>
    </location>
</feature>
<name>A0ABT4FTX2_PANTH</name>
<dbReference type="PANTHER" id="PTHR43025">
    <property type="entry name" value="MONOGALACTOSYLDIACYLGLYCEROL SYNTHASE"/>
    <property type="match status" value="1"/>
</dbReference>
<dbReference type="PANTHER" id="PTHR43025:SF3">
    <property type="entry name" value="MONOGALACTOSYLDIACYLGLYCEROL SYNTHASE 1, CHLOROPLASTIC"/>
    <property type="match status" value="1"/>
</dbReference>
<gene>
    <name evidence="7" type="ORF">M5W83_09805</name>
</gene>
<dbReference type="Proteomes" id="UP001209276">
    <property type="component" value="Unassembled WGS sequence"/>
</dbReference>
<keyword evidence="8" id="KW-1185">Reference proteome</keyword>
<sequence length="403" mass="45739">MEEPVTWSVPAGFAFIHDNEGKKRILVLSERFGAGHTQAAHALAVSLRKLSPHVQTRVIELGSFLNPRTAPLIIEAYRKTVTVQPRLVGFMYRTQYNKSLNRLTTMALHRVFYTQAMTVMRQLRPDMIVCTHPIPNAVISRLRRLGLNVPLCTVITDYDAHATWVSPGVSRYLVPTPEVQAKLESHGVPAERIQVTGIPVHPKFWETHDRNTKAAIRRRFGLKEIPTVLVMGGGWGLMDPSCSSELLTRWRNDIQFLFCIGDNEKLRQRLLDTPRFRHENIRLIGYTQQIDQLMDVSDLLITKPGGMTCTEAMAKGIPMLFYEPLPGQEEENLHYFAEKGYGEPIGSSHTITSWMNKLAYHYEEVASRRREFELNASRYHPKACADAILSMLYEQPPTGSSSA</sequence>
<dbReference type="GO" id="GO:0016740">
    <property type="term" value="F:transferase activity"/>
    <property type="evidence" value="ECO:0007669"/>
    <property type="project" value="UniProtKB-KW"/>
</dbReference>
<evidence type="ECO:0000313" key="8">
    <source>
        <dbReference type="Proteomes" id="UP001209276"/>
    </source>
</evidence>
<organism evidence="7 8">
    <name type="scientific">Paenibacillus thiaminolyticus</name>
    <name type="common">Bacillus thiaminolyticus</name>
    <dbReference type="NCBI Taxonomy" id="49283"/>
    <lineage>
        <taxon>Bacteria</taxon>
        <taxon>Bacillati</taxon>
        <taxon>Bacillota</taxon>
        <taxon>Bacilli</taxon>
        <taxon>Bacillales</taxon>
        <taxon>Paenibacillaceae</taxon>
        <taxon>Paenibacillus</taxon>
    </lineage>
</organism>
<evidence type="ECO:0000259" key="5">
    <source>
        <dbReference type="Pfam" id="PF04101"/>
    </source>
</evidence>
<dbReference type="InterPro" id="IPR050519">
    <property type="entry name" value="Glycosyltransf_28_UgtP"/>
</dbReference>
<comment type="caution">
    <text evidence="7">The sequence shown here is derived from an EMBL/GenBank/DDBJ whole genome shotgun (WGS) entry which is preliminary data.</text>
</comment>
<dbReference type="Pfam" id="PF06925">
    <property type="entry name" value="MGDG_synth"/>
    <property type="match status" value="1"/>
</dbReference>
<dbReference type="Gene3D" id="3.40.50.2000">
    <property type="entry name" value="Glycogen Phosphorylase B"/>
    <property type="match status" value="1"/>
</dbReference>
<dbReference type="Pfam" id="PF04101">
    <property type="entry name" value="Glyco_tran_28_C"/>
    <property type="match status" value="1"/>
</dbReference>
<evidence type="ECO:0000256" key="2">
    <source>
        <dbReference type="ARBA" id="ARBA00006962"/>
    </source>
</evidence>
<protein>
    <submittedName>
        <fullName evidence="7">UDP-N-acetylglucosamine--LPS N-acetylglucosamine transferase</fullName>
    </submittedName>
</protein>
<keyword evidence="3" id="KW-0328">Glycosyltransferase</keyword>
<evidence type="ECO:0000256" key="3">
    <source>
        <dbReference type="ARBA" id="ARBA00022676"/>
    </source>
</evidence>
<feature type="domain" description="Diacylglycerol glucosyltransferase N-terminal" evidence="6">
    <location>
        <begin position="36"/>
        <end position="200"/>
    </location>
</feature>